<dbReference type="Pfam" id="PF07670">
    <property type="entry name" value="Gate"/>
    <property type="match status" value="1"/>
</dbReference>
<name>A0A9D1KPH7_9FIRM</name>
<dbReference type="EMBL" id="DVLU01000028">
    <property type="protein sequence ID" value="HIT84899.1"/>
    <property type="molecule type" value="Genomic_DNA"/>
</dbReference>
<evidence type="ECO:0000256" key="1">
    <source>
        <dbReference type="SAM" id="Phobius"/>
    </source>
</evidence>
<keyword evidence="1" id="KW-1133">Transmembrane helix</keyword>
<proteinExistence type="predicted"/>
<organism evidence="3 4">
    <name type="scientific">Candidatus Ornithomonoglobus intestinigallinarum</name>
    <dbReference type="NCBI Taxonomy" id="2840894"/>
    <lineage>
        <taxon>Bacteria</taxon>
        <taxon>Bacillati</taxon>
        <taxon>Bacillota</taxon>
        <taxon>Clostridia</taxon>
        <taxon>Candidatus Ornithomonoglobus</taxon>
    </lineage>
</organism>
<feature type="domain" description="Nucleoside transporter/FeoB GTPase Gate" evidence="2">
    <location>
        <begin position="39"/>
        <end position="136"/>
    </location>
</feature>
<evidence type="ECO:0000259" key="2">
    <source>
        <dbReference type="Pfam" id="PF07670"/>
    </source>
</evidence>
<dbReference type="Proteomes" id="UP000824165">
    <property type="component" value="Unassembled WGS sequence"/>
</dbReference>
<protein>
    <submittedName>
        <fullName evidence="3">Spore maturation protein</fullName>
    </submittedName>
</protein>
<accession>A0A9D1KPH7</accession>
<reference evidence="3" key="2">
    <citation type="journal article" date="2021" name="PeerJ">
        <title>Extensive microbial diversity within the chicken gut microbiome revealed by metagenomics and culture.</title>
        <authorList>
            <person name="Gilroy R."/>
            <person name="Ravi A."/>
            <person name="Getino M."/>
            <person name="Pursley I."/>
            <person name="Horton D.L."/>
            <person name="Alikhan N.F."/>
            <person name="Baker D."/>
            <person name="Gharbi K."/>
            <person name="Hall N."/>
            <person name="Watson M."/>
            <person name="Adriaenssens E.M."/>
            <person name="Foster-Nyarko E."/>
            <person name="Jarju S."/>
            <person name="Secka A."/>
            <person name="Antonio M."/>
            <person name="Oren A."/>
            <person name="Chaudhuri R.R."/>
            <person name="La Ragione R."/>
            <person name="Hildebrand F."/>
            <person name="Pallen M.J."/>
        </authorList>
    </citation>
    <scope>NUCLEOTIDE SEQUENCE</scope>
    <source>
        <strain evidence="3">CHK181-108</strain>
    </source>
</reference>
<reference evidence="3" key="1">
    <citation type="submission" date="2020-10" db="EMBL/GenBank/DDBJ databases">
        <authorList>
            <person name="Gilroy R."/>
        </authorList>
    </citation>
    <scope>NUCLEOTIDE SEQUENCE</scope>
    <source>
        <strain evidence="3">CHK181-108</strain>
    </source>
</reference>
<dbReference type="InterPro" id="IPR052549">
    <property type="entry name" value="SpmB"/>
</dbReference>
<dbReference type="PANTHER" id="PTHR35793:SF2">
    <property type="entry name" value="INNER MEMBRANE PROTEIN YJIG"/>
    <property type="match status" value="1"/>
</dbReference>
<dbReference type="GO" id="GO:0005886">
    <property type="term" value="C:plasma membrane"/>
    <property type="evidence" value="ECO:0007669"/>
    <property type="project" value="TreeGrafter"/>
</dbReference>
<dbReference type="AlphaFoldDB" id="A0A9D1KPH7"/>
<gene>
    <name evidence="3" type="ORF">IAA60_03220</name>
</gene>
<keyword evidence="1" id="KW-0472">Membrane</keyword>
<comment type="caution">
    <text evidence="3">The sequence shown here is derived from an EMBL/GenBank/DDBJ whole genome shotgun (WGS) entry which is preliminary data.</text>
</comment>
<dbReference type="InterPro" id="IPR011642">
    <property type="entry name" value="Gate_dom"/>
</dbReference>
<feature type="transmembrane region" description="Helical" evidence="1">
    <location>
        <begin position="145"/>
        <end position="164"/>
    </location>
</feature>
<dbReference type="PANTHER" id="PTHR35793">
    <property type="entry name" value="INNER MEMBRANE PROTEIN YJIG"/>
    <property type="match status" value="1"/>
</dbReference>
<sequence>MEYIMPGIIAAVLILSAVRRKNAYGAFINGAGSGLSMIKSIFPALLCIMTASSMLRASGALGLITRLLSPLADAAGIPADVLPIALLRPVSGGGSIGLLADILNTYGADSFTGKAASVIMGSTETTLYCISVYYAKTRAKSTGKILAIALTCDAAAAVGAVWAVRLFCGA</sequence>
<evidence type="ECO:0000313" key="3">
    <source>
        <dbReference type="EMBL" id="HIT84899.1"/>
    </source>
</evidence>
<keyword evidence="1" id="KW-0812">Transmembrane</keyword>
<evidence type="ECO:0000313" key="4">
    <source>
        <dbReference type="Proteomes" id="UP000824165"/>
    </source>
</evidence>